<dbReference type="RefSeq" id="WP_166531223.1">
    <property type="nucleotide sequence ID" value="NZ_VNHW01000001.1"/>
</dbReference>
<dbReference type="Pfam" id="PF09678">
    <property type="entry name" value="Caa3_CtaG"/>
    <property type="match status" value="1"/>
</dbReference>
<dbReference type="GO" id="GO:0005886">
    <property type="term" value="C:plasma membrane"/>
    <property type="evidence" value="ECO:0007669"/>
    <property type="project" value="UniProtKB-SubCell"/>
</dbReference>
<dbReference type="AlphaFoldDB" id="A0A5S5D731"/>
<sequence length="287" mass="29313">MTAAGLGPVLLAHGGADPGGDPWAGWVVPALVAVLPAAGYLVGAGRLRGSGRRWSSARTASFLLGTVLAGVALSPAIGAGTAGGHMAQHLLLGMYAPIALVLGAPGTLLLAVLPVRGRRAVAAVLRARVVHLVSHVAVAAVLAVGLLYLLYLTPLYALSTRSEPVHSALHLHFLLSGYLYAWAVAGPDPAPRRPGMAVRVAVLVGAGGAHAFLAKLLHARAPELPPGSGHGVAEIERAAQWMYYGGHLGELVLLVALFAAWYGHTGRAGLGVRPDRRLPAGTAAERG</sequence>
<evidence type="ECO:0000256" key="5">
    <source>
        <dbReference type="ARBA" id="ARBA00023136"/>
    </source>
</evidence>
<feature type="transmembrane region" description="Helical" evidence="6">
    <location>
        <begin position="241"/>
        <end position="263"/>
    </location>
</feature>
<comment type="subcellular location">
    <subcellularLocation>
        <location evidence="1">Cell membrane</location>
        <topology evidence="1">Multi-pass membrane protein</topology>
    </subcellularLocation>
</comment>
<gene>
    <name evidence="7" type="ORF">BD833_101157</name>
</gene>
<protein>
    <submittedName>
        <fullName evidence="7">Putative membrane protein</fullName>
    </submittedName>
</protein>
<keyword evidence="3 6" id="KW-0812">Transmembrane</keyword>
<keyword evidence="4 6" id="KW-1133">Transmembrane helix</keyword>
<feature type="transmembrane region" description="Helical" evidence="6">
    <location>
        <begin position="59"/>
        <end position="82"/>
    </location>
</feature>
<evidence type="ECO:0000256" key="6">
    <source>
        <dbReference type="SAM" id="Phobius"/>
    </source>
</evidence>
<keyword evidence="2" id="KW-1003">Cell membrane</keyword>
<feature type="transmembrane region" description="Helical" evidence="6">
    <location>
        <begin position="26"/>
        <end position="47"/>
    </location>
</feature>
<accession>A0A5S5D731</accession>
<keyword evidence="5 6" id="KW-0472">Membrane</keyword>
<evidence type="ECO:0000256" key="1">
    <source>
        <dbReference type="ARBA" id="ARBA00004651"/>
    </source>
</evidence>
<dbReference type="EMBL" id="VNHW01000001">
    <property type="protein sequence ID" value="TYP90439.1"/>
    <property type="molecule type" value="Genomic_DNA"/>
</dbReference>
<feature type="transmembrane region" description="Helical" evidence="6">
    <location>
        <begin position="197"/>
        <end position="221"/>
    </location>
</feature>
<feature type="transmembrane region" description="Helical" evidence="6">
    <location>
        <begin position="94"/>
        <end position="117"/>
    </location>
</feature>
<organism evidence="7 8">
    <name type="scientific">Blastococcus xanthinilyticus</name>
    <dbReference type="NCBI Taxonomy" id="1564164"/>
    <lineage>
        <taxon>Bacteria</taxon>
        <taxon>Bacillati</taxon>
        <taxon>Actinomycetota</taxon>
        <taxon>Actinomycetes</taxon>
        <taxon>Geodermatophilales</taxon>
        <taxon>Geodermatophilaceae</taxon>
        <taxon>Blastococcus</taxon>
    </lineage>
</organism>
<name>A0A5S5D731_9ACTN</name>
<reference evidence="7 8" key="1">
    <citation type="submission" date="2019-07" db="EMBL/GenBank/DDBJ databases">
        <title>Genomic Encyclopedia of Archaeal and Bacterial Type Strains, Phase II (KMG-II): from individual species to whole genera.</title>
        <authorList>
            <person name="Goeker M."/>
        </authorList>
    </citation>
    <scope>NUCLEOTIDE SEQUENCE [LARGE SCALE GENOMIC DNA]</scope>
    <source>
        <strain evidence="7 8">DSM 46842</strain>
    </source>
</reference>
<feature type="transmembrane region" description="Helical" evidence="6">
    <location>
        <begin position="129"/>
        <end position="153"/>
    </location>
</feature>
<evidence type="ECO:0000256" key="4">
    <source>
        <dbReference type="ARBA" id="ARBA00022989"/>
    </source>
</evidence>
<proteinExistence type="predicted"/>
<comment type="caution">
    <text evidence="7">The sequence shown here is derived from an EMBL/GenBank/DDBJ whole genome shotgun (WGS) entry which is preliminary data.</text>
</comment>
<evidence type="ECO:0000256" key="3">
    <source>
        <dbReference type="ARBA" id="ARBA00022692"/>
    </source>
</evidence>
<dbReference type="Proteomes" id="UP000322499">
    <property type="component" value="Unassembled WGS sequence"/>
</dbReference>
<keyword evidence="8" id="KW-1185">Reference proteome</keyword>
<evidence type="ECO:0000313" key="8">
    <source>
        <dbReference type="Proteomes" id="UP000322499"/>
    </source>
</evidence>
<feature type="transmembrane region" description="Helical" evidence="6">
    <location>
        <begin position="165"/>
        <end position="185"/>
    </location>
</feature>
<evidence type="ECO:0000256" key="2">
    <source>
        <dbReference type="ARBA" id="ARBA00022475"/>
    </source>
</evidence>
<dbReference type="InterPro" id="IPR019108">
    <property type="entry name" value="Caa3_assmbl_CtaG-rel"/>
</dbReference>
<evidence type="ECO:0000313" key="7">
    <source>
        <dbReference type="EMBL" id="TYP90439.1"/>
    </source>
</evidence>